<dbReference type="InterPro" id="IPR012337">
    <property type="entry name" value="RNaseH-like_sf"/>
</dbReference>
<dbReference type="InterPro" id="IPR002559">
    <property type="entry name" value="Transposase_11"/>
</dbReference>
<reference evidence="5" key="1">
    <citation type="submission" date="2022-01" db="EMBL/GenBank/DDBJ databases">
        <title>Collection of gut derived symbiotic bacterial strains cultured from healthy donors.</title>
        <authorList>
            <person name="Lin H."/>
            <person name="Kohout C."/>
            <person name="Waligurski E."/>
            <person name="Pamer E.G."/>
        </authorList>
    </citation>
    <scope>NUCLEOTIDE SEQUENCE</scope>
    <source>
        <strain evidence="5">DFI.5.49</strain>
    </source>
</reference>
<feature type="domain" description="Transposase Tn5 dimerisation" evidence="3">
    <location>
        <begin position="360"/>
        <end position="442"/>
    </location>
</feature>
<evidence type="ECO:0000259" key="4">
    <source>
        <dbReference type="Pfam" id="PF14706"/>
    </source>
</evidence>
<evidence type="ECO:0000259" key="2">
    <source>
        <dbReference type="Pfam" id="PF01609"/>
    </source>
</evidence>
<dbReference type="PANTHER" id="PTHR37319:SF1">
    <property type="entry name" value="TRANSPOSASE TN5 DIMERISATION DOMAIN-CONTAINING PROTEIN"/>
    <property type="match status" value="1"/>
</dbReference>
<dbReference type="InterPro" id="IPR047768">
    <property type="entry name" value="Tn5p-like"/>
</dbReference>
<dbReference type="GO" id="GO:0003677">
    <property type="term" value="F:DNA binding"/>
    <property type="evidence" value="ECO:0007669"/>
    <property type="project" value="InterPro"/>
</dbReference>
<feature type="domain" description="Transposase IS4-like" evidence="2">
    <location>
        <begin position="185"/>
        <end position="352"/>
    </location>
</feature>
<dbReference type="GO" id="GO:0006313">
    <property type="term" value="P:DNA transposition"/>
    <property type="evidence" value="ECO:0007669"/>
    <property type="project" value="InterPro"/>
</dbReference>
<dbReference type="InterPro" id="IPR054836">
    <property type="entry name" value="Tn5_transposase"/>
</dbReference>
<feature type="domain" description="Transposase Tn5-like N-terminal" evidence="4">
    <location>
        <begin position="9"/>
        <end position="63"/>
    </location>
</feature>
<feature type="compositionally biased region" description="Basic and acidic residues" evidence="1">
    <location>
        <begin position="142"/>
        <end position="162"/>
    </location>
</feature>
<dbReference type="NCBIfam" id="NF033590">
    <property type="entry name" value="transpos_IS4_3"/>
    <property type="match status" value="1"/>
</dbReference>
<feature type="region of interest" description="Disordered" evidence="1">
    <location>
        <begin position="139"/>
        <end position="162"/>
    </location>
</feature>
<dbReference type="RefSeq" id="WP_238033063.1">
    <property type="nucleotide sequence ID" value="NZ_JAKNFS010000008.1"/>
</dbReference>
<dbReference type="Pfam" id="PF01609">
    <property type="entry name" value="DDE_Tnp_1"/>
    <property type="match status" value="1"/>
</dbReference>
<dbReference type="Pfam" id="PF14706">
    <property type="entry name" value="Tnp_DNA_bind"/>
    <property type="match status" value="1"/>
</dbReference>
<dbReference type="InterPro" id="IPR038215">
    <property type="entry name" value="TN5-like_N_sf"/>
</dbReference>
<dbReference type="PANTHER" id="PTHR37319">
    <property type="entry name" value="TRANSPOSASE"/>
    <property type="match status" value="1"/>
</dbReference>
<evidence type="ECO:0000313" key="5">
    <source>
        <dbReference type="EMBL" id="MCG4765312.1"/>
    </source>
</evidence>
<dbReference type="Gene3D" id="1.10.246.40">
    <property type="entry name" value="Tn5 transposase, domain 1"/>
    <property type="match status" value="1"/>
</dbReference>
<dbReference type="Gene3D" id="1.10.740.10">
    <property type="entry name" value="Transferase Inhibitor Protein From Tn5, Chain"/>
    <property type="match status" value="1"/>
</dbReference>
<comment type="caution">
    <text evidence="5">The sequence shown here is derived from an EMBL/GenBank/DDBJ whole genome shotgun (WGS) entry which is preliminary data.</text>
</comment>
<evidence type="ECO:0000259" key="3">
    <source>
        <dbReference type="Pfam" id="PF02281"/>
    </source>
</evidence>
<organism evidence="5 6">
    <name type="scientific">Fusicatenibacter saccharivorans</name>
    <dbReference type="NCBI Taxonomy" id="1150298"/>
    <lineage>
        <taxon>Bacteria</taxon>
        <taxon>Bacillati</taxon>
        <taxon>Bacillota</taxon>
        <taxon>Clostridia</taxon>
        <taxon>Lachnospirales</taxon>
        <taxon>Lachnospiraceae</taxon>
        <taxon>Fusicatenibacter</taxon>
    </lineage>
</organism>
<accession>A0AAE3F3F9</accession>
<dbReference type="SUPFAM" id="SSF53098">
    <property type="entry name" value="Ribonuclease H-like"/>
    <property type="match status" value="1"/>
</dbReference>
<gene>
    <name evidence="5" type="ORF">L0N21_07280</name>
</gene>
<sequence length="453" mass="52210">MTAEYKNWQEEFVDINFTDQRLKSRFFKIIDAFAASPGKSTWAATGSRSSAKAAYRFFSNSEISKDELLDSISRATVEKIKCADAEWILAVQDTTAVGFGDRKAIQGMGYYCSTEQRGMRVHFCIAVTDQGIPLGIIYQETNTREKPKDDSQTKEQKRSRPIEEKENFRWLDSMRETLLRMPADIPILTVCDREGDFYEFFSEAADLKANFLIRIVQNRMVDDGKKIFHELRSSPVAGSMVVRMSRNPKEHIPSRNIKMDYHCKKVTIYRPERRKEKHLREKLELTAIYVHESGKKGTEWFLLTTVTVKSEKEIEKLVQCYAHRWKIERFHFILKSGCKIEKNQAREYGRLSFLTLLYSVIAMQILNLTYLGKICPEISSGIVFVEEEWKVLCCCARKSKEIPESYSLKEAIYDLGVLGGTKGAPSDGMPGVRSIWQGLDVLYSLLAYRNYLV</sequence>
<proteinExistence type="predicted"/>
<dbReference type="AlphaFoldDB" id="A0AAE3F3F9"/>
<dbReference type="EMBL" id="JAKNFS010000008">
    <property type="protein sequence ID" value="MCG4765312.1"/>
    <property type="molecule type" value="Genomic_DNA"/>
</dbReference>
<dbReference type="Gene3D" id="3.90.350.10">
    <property type="entry name" value="Transposase Inhibitor Protein From Tn5, Chain A, domain 1"/>
    <property type="match status" value="1"/>
</dbReference>
<dbReference type="InterPro" id="IPR014737">
    <property type="entry name" value="Transposase_Tn5-like_C"/>
</dbReference>
<protein>
    <submittedName>
        <fullName evidence="5">IS4 family transposase</fullName>
    </submittedName>
</protein>
<dbReference type="InterPro" id="IPR003201">
    <property type="entry name" value="Transposase_Tn5"/>
</dbReference>
<evidence type="ECO:0000256" key="1">
    <source>
        <dbReference type="SAM" id="MobiDB-lite"/>
    </source>
</evidence>
<dbReference type="Pfam" id="PF02281">
    <property type="entry name" value="Dimer_Tnp_Tn5"/>
    <property type="match status" value="1"/>
</dbReference>
<dbReference type="InterPro" id="IPR014735">
    <property type="entry name" value="Transposase_Tn5-like_N"/>
</dbReference>
<evidence type="ECO:0000313" key="6">
    <source>
        <dbReference type="Proteomes" id="UP001199915"/>
    </source>
</evidence>
<name>A0AAE3F3F9_9FIRM</name>
<dbReference type="GO" id="GO:0004803">
    <property type="term" value="F:transposase activity"/>
    <property type="evidence" value="ECO:0007669"/>
    <property type="project" value="InterPro"/>
</dbReference>
<dbReference type="Proteomes" id="UP001199915">
    <property type="component" value="Unassembled WGS sequence"/>
</dbReference>